<keyword evidence="3" id="KW-1185">Reference proteome</keyword>
<evidence type="ECO:0000313" key="2">
    <source>
        <dbReference type="EMBL" id="GIY51560.1"/>
    </source>
</evidence>
<dbReference type="EMBL" id="BPLR01012127">
    <property type="protein sequence ID" value="GIY51560.1"/>
    <property type="molecule type" value="Genomic_DNA"/>
</dbReference>
<feature type="region of interest" description="Disordered" evidence="1">
    <location>
        <begin position="1"/>
        <end position="22"/>
    </location>
</feature>
<feature type="region of interest" description="Disordered" evidence="1">
    <location>
        <begin position="148"/>
        <end position="213"/>
    </location>
</feature>
<sequence>MGKVPQSRTGHQSEIKSTTLACTDNKDQIRTPCKAWSYTQQQQQWTPFGDIATGRKKKILPRNDSIHIQPSSTVNIRAADASNSTVKSTGKVPQSRTTHERERRSTALACTDNKGTSQRHTVQSVVLHSSVDSFRGYCMQHVEQKMNRRHREAANGKVPQSRTTHQRERKSTTSACTDNKGTADKHTSTTHRAKAWSYTQQQQHQWTPFGDGM</sequence>
<organism evidence="2 3">
    <name type="scientific">Caerostris extrusa</name>
    <name type="common">Bark spider</name>
    <name type="synonym">Caerostris bankana</name>
    <dbReference type="NCBI Taxonomy" id="172846"/>
    <lineage>
        <taxon>Eukaryota</taxon>
        <taxon>Metazoa</taxon>
        <taxon>Ecdysozoa</taxon>
        <taxon>Arthropoda</taxon>
        <taxon>Chelicerata</taxon>
        <taxon>Arachnida</taxon>
        <taxon>Araneae</taxon>
        <taxon>Araneomorphae</taxon>
        <taxon>Entelegynae</taxon>
        <taxon>Araneoidea</taxon>
        <taxon>Araneidae</taxon>
        <taxon>Caerostris</taxon>
    </lineage>
</organism>
<evidence type="ECO:0000256" key="1">
    <source>
        <dbReference type="SAM" id="MobiDB-lite"/>
    </source>
</evidence>
<gene>
    <name evidence="2" type="ORF">CEXT_388891</name>
</gene>
<protein>
    <submittedName>
        <fullName evidence="2">Uncharacterized protein</fullName>
    </submittedName>
</protein>
<proteinExistence type="predicted"/>
<accession>A0AAV4U1F5</accession>
<dbReference type="AlphaFoldDB" id="A0AAV4U1F5"/>
<reference evidence="2 3" key="1">
    <citation type="submission" date="2021-06" db="EMBL/GenBank/DDBJ databases">
        <title>Caerostris extrusa draft genome.</title>
        <authorList>
            <person name="Kono N."/>
            <person name="Arakawa K."/>
        </authorList>
    </citation>
    <scope>NUCLEOTIDE SEQUENCE [LARGE SCALE GENOMIC DNA]</scope>
</reference>
<feature type="compositionally biased region" description="Polar residues" evidence="1">
    <location>
        <begin position="197"/>
        <end position="206"/>
    </location>
</feature>
<evidence type="ECO:0000313" key="3">
    <source>
        <dbReference type="Proteomes" id="UP001054945"/>
    </source>
</evidence>
<dbReference type="Proteomes" id="UP001054945">
    <property type="component" value="Unassembled WGS sequence"/>
</dbReference>
<feature type="compositionally biased region" description="Polar residues" evidence="1">
    <location>
        <begin position="79"/>
        <end position="94"/>
    </location>
</feature>
<name>A0AAV4U1F5_CAEEX</name>
<feature type="region of interest" description="Disordered" evidence="1">
    <location>
        <begin position="79"/>
        <end position="106"/>
    </location>
</feature>
<comment type="caution">
    <text evidence="2">The sequence shown here is derived from an EMBL/GenBank/DDBJ whole genome shotgun (WGS) entry which is preliminary data.</text>
</comment>